<dbReference type="Proteomes" id="UP001296923">
    <property type="component" value="Unassembled WGS sequence"/>
</dbReference>
<accession>A0ABS2ZNS0</accession>
<evidence type="ECO:0000313" key="2">
    <source>
        <dbReference type="EMBL" id="MBN3554023.1"/>
    </source>
</evidence>
<evidence type="ECO:0000313" key="3">
    <source>
        <dbReference type="Proteomes" id="UP001296923"/>
    </source>
</evidence>
<dbReference type="InterPro" id="IPR006083">
    <property type="entry name" value="PRK/URK"/>
</dbReference>
<dbReference type="Pfam" id="PF00485">
    <property type="entry name" value="PRK"/>
    <property type="match status" value="1"/>
</dbReference>
<name>A0ABS2ZNS0_9BACL</name>
<keyword evidence="3" id="KW-1185">Reference proteome</keyword>
<reference evidence="2 3" key="1">
    <citation type="submission" date="2021-01" db="EMBL/GenBank/DDBJ databases">
        <title>Genome Sequencing of Type Strains.</title>
        <authorList>
            <person name="Lemaire J.F."/>
            <person name="Inderbitzin P."/>
            <person name="Collins S.B."/>
            <person name="Wespe N."/>
            <person name="Knight-Connoni V."/>
        </authorList>
    </citation>
    <scope>NUCLEOTIDE SEQUENCE [LARGE SCALE GENOMIC DNA]</scope>
    <source>
        <strain evidence="2 3">DSM 23009</strain>
    </source>
</reference>
<dbReference type="SUPFAM" id="SSF52540">
    <property type="entry name" value="P-loop containing nucleoside triphosphate hydrolases"/>
    <property type="match status" value="1"/>
</dbReference>
<organism evidence="2 3">
    <name type="scientific">Fictibacillus nanhaiensis</name>
    <dbReference type="NCBI Taxonomy" id="742169"/>
    <lineage>
        <taxon>Bacteria</taxon>
        <taxon>Bacillati</taxon>
        <taxon>Bacillota</taxon>
        <taxon>Bacilli</taxon>
        <taxon>Bacillales</taxon>
        <taxon>Fictibacillaceae</taxon>
        <taxon>Fictibacillus</taxon>
    </lineage>
</organism>
<dbReference type="PANTHER" id="PTHR10285">
    <property type="entry name" value="URIDINE KINASE"/>
    <property type="match status" value="1"/>
</dbReference>
<proteinExistence type="predicted"/>
<protein>
    <recommendedName>
        <fullName evidence="1">Phosphoribulokinase/uridine kinase domain-containing protein</fullName>
    </recommendedName>
</protein>
<evidence type="ECO:0000259" key="1">
    <source>
        <dbReference type="Pfam" id="PF00485"/>
    </source>
</evidence>
<feature type="domain" description="Phosphoribulokinase/uridine kinase" evidence="1">
    <location>
        <begin position="26"/>
        <end position="178"/>
    </location>
</feature>
<dbReference type="Gene3D" id="3.40.50.300">
    <property type="entry name" value="P-loop containing nucleotide triphosphate hydrolases"/>
    <property type="match status" value="1"/>
</dbReference>
<dbReference type="RefSeq" id="WP_205725083.1">
    <property type="nucleotide sequence ID" value="NZ_JAFHKR010000038.1"/>
</dbReference>
<dbReference type="InterPro" id="IPR027417">
    <property type="entry name" value="P-loop_NTPase"/>
</dbReference>
<comment type="caution">
    <text evidence="2">The sequence shown here is derived from an EMBL/GenBank/DDBJ whole genome shotgun (WGS) entry which is preliminary data.</text>
</comment>
<sequence length="234" mass="27108">MTTKENMLQTLSSLIKSKQKKDRPLIVGITGIDTSGKTQLTEDLYNYFQKSKQDTQIVHVDDFHNPKSLRYNSALSEADQYYSLSININKLVNKVLKPIKEQGQLHCTLTHLDLLTDRMTLQRTYNVTSNTIVLLEGIFLLRPELYSFLDLSIFLAISEDIAIERANIRDVPLQGKEVIGKYHTKYLPAQRTYLSKYRPDLLADVIIDNSNWHQPAIIHWSQKMKEPMYAEQTY</sequence>
<dbReference type="EMBL" id="JAFHKR010000038">
    <property type="protein sequence ID" value="MBN3554023.1"/>
    <property type="molecule type" value="Genomic_DNA"/>
</dbReference>
<gene>
    <name evidence="2" type="ORF">JYA63_07100</name>
</gene>